<feature type="region of interest" description="Disordered" evidence="1">
    <location>
        <begin position="52"/>
        <end position="71"/>
    </location>
</feature>
<keyword evidence="3" id="KW-1185">Reference proteome</keyword>
<gene>
    <name evidence="2" type="ORF">DKT77_00970</name>
</gene>
<reference evidence="2 3" key="1">
    <citation type="submission" date="2018-05" db="EMBL/GenBank/DDBJ databases">
        <title>Rhodobacteraceae gen. nov., sp. nov. isolated from sea water.</title>
        <authorList>
            <person name="Ren Y."/>
        </authorList>
    </citation>
    <scope>NUCLEOTIDE SEQUENCE [LARGE SCALE GENOMIC DNA]</scope>
    <source>
        <strain evidence="2 3">TG-679</strain>
    </source>
</reference>
<dbReference type="Proteomes" id="UP000245680">
    <property type="component" value="Unassembled WGS sequence"/>
</dbReference>
<protein>
    <submittedName>
        <fullName evidence="2">Uncharacterized protein</fullName>
    </submittedName>
</protein>
<name>A0A2V2LG10_9RHOB</name>
<feature type="compositionally biased region" description="Basic and acidic residues" evidence="1">
    <location>
        <begin position="61"/>
        <end position="71"/>
    </location>
</feature>
<dbReference type="AlphaFoldDB" id="A0A2V2LG10"/>
<accession>A0A2V2LG10</accession>
<dbReference type="RefSeq" id="WP_109809872.1">
    <property type="nucleotide sequence ID" value="NZ_QGKU01000003.1"/>
</dbReference>
<organism evidence="2 3">
    <name type="scientific">Meridianimarinicoccus roseus</name>
    <dbReference type="NCBI Taxonomy" id="2072018"/>
    <lineage>
        <taxon>Bacteria</taxon>
        <taxon>Pseudomonadati</taxon>
        <taxon>Pseudomonadota</taxon>
        <taxon>Alphaproteobacteria</taxon>
        <taxon>Rhodobacterales</taxon>
        <taxon>Paracoccaceae</taxon>
        <taxon>Meridianimarinicoccus</taxon>
    </lineage>
</organism>
<comment type="caution">
    <text evidence="2">The sequence shown here is derived from an EMBL/GenBank/DDBJ whole genome shotgun (WGS) entry which is preliminary data.</text>
</comment>
<evidence type="ECO:0000256" key="1">
    <source>
        <dbReference type="SAM" id="MobiDB-lite"/>
    </source>
</evidence>
<evidence type="ECO:0000313" key="2">
    <source>
        <dbReference type="EMBL" id="PWR04570.1"/>
    </source>
</evidence>
<sequence length="71" mass="7411">MMELLFAVAIIALAAAGLGLGLMLGRGPALTSCAAASALPQARCEDCPLRRTHHRMTSDPPRADAARCRHG</sequence>
<evidence type="ECO:0000313" key="3">
    <source>
        <dbReference type="Proteomes" id="UP000245680"/>
    </source>
</evidence>
<proteinExistence type="predicted"/>
<dbReference type="EMBL" id="QGKU01000003">
    <property type="protein sequence ID" value="PWR04570.1"/>
    <property type="molecule type" value="Genomic_DNA"/>
</dbReference>